<name>A0AAD7NVD5_9AGAR</name>
<proteinExistence type="predicted"/>
<dbReference type="AlphaFoldDB" id="A0AAD7NVD5"/>
<feature type="compositionally biased region" description="Basic and acidic residues" evidence="1">
    <location>
        <begin position="122"/>
        <end position="155"/>
    </location>
</feature>
<accession>A0AAD7NVD5</accession>
<reference evidence="2" key="1">
    <citation type="submission" date="2023-03" db="EMBL/GenBank/DDBJ databases">
        <title>Massive genome expansion in bonnet fungi (Mycena s.s.) driven by repeated elements and novel gene families across ecological guilds.</title>
        <authorList>
            <consortium name="Lawrence Berkeley National Laboratory"/>
            <person name="Harder C.B."/>
            <person name="Miyauchi S."/>
            <person name="Viragh M."/>
            <person name="Kuo A."/>
            <person name="Thoen E."/>
            <person name="Andreopoulos B."/>
            <person name="Lu D."/>
            <person name="Skrede I."/>
            <person name="Drula E."/>
            <person name="Henrissat B."/>
            <person name="Morin E."/>
            <person name="Kohler A."/>
            <person name="Barry K."/>
            <person name="LaButti K."/>
            <person name="Morin E."/>
            <person name="Salamov A."/>
            <person name="Lipzen A."/>
            <person name="Mereny Z."/>
            <person name="Hegedus B."/>
            <person name="Baldrian P."/>
            <person name="Stursova M."/>
            <person name="Weitz H."/>
            <person name="Taylor A."/>
            <person name="Grigoriev I.V."/>
            <person name="Nagy L.G."/>
            <person name="Martin F."/>
            <person name="Kauserud H."/>
        </authorList>
    </citation>
    <scope>NUCLEOTIDE SEQUENCE</scope>
    <source>
        <strain evidence="2">CBHHK188m</strain>
    </source>
</reference>
<dbReference type="EMBL" id="JARJLG010000012">
    <property type="protein sequence ID" value="KAJ7776506.1"/>
    <property type="molecule type" value="Genomic_DNA"/>
</dbReference>
<keyword evidence="3" id="KW-1185">Reference proteome</keyword>
<protein>
    <submittedName>
        <fullName evidence="2">Uncharacterized protein</fullName>
    </submittedName>
</protein>
<evidence type="ECO:0000313" key="2">
    <source>
        <dbReference type="EMBL" id="KAJ7776506.1"/>
    </source>
</evidence>
<organism evidence="2 3">
    <name type="scientific">Mycena maculata</name>
    <dbReference type="NCBI Taxonomy" id="230809"/>
    <lineage>
        <taxon>Eukaryota</taxon>
        <taxon>Fungi</taxon>
        <taxon>Dikarya</taxon>
        <taxon>Basidiomycota</taxon>
        <taxon>Agaricomycotina</taxon>
        <taxon>Agaricomycetes</taxon>
        <taxon>Agaricomycetidae</taxon>
        <taxon>Agaricales</taxon>
        <taxon>Marasmiineae</taxon>
        <taxon>Mycenaceae</taxon>
        <taxon>Mycena</taxon>
    </lineage>
</organism>
<sequence>ACTPQPRVSEQGICVHELFSDIHCKEGLRTSMSGMRTKMRAAARPKYGNVSGRKVTIQHNSEEYLWRNMVTTTYMSSVAAKTQGINGVRVVHELIEEVSRGGNEVEGEDRTRVSGRMVPAEATRENAREWTPMGRERGWHEGGESGGKEESGALL</sequence>
<evidence type="ECO:0000313" key="3">
    <source>
        <dbReference type="Proteomes" id="UP001215280"/>
    </source>
</evidence>
<evidence type="ECO:0000256" key="1">
    <source>
        <dbReference type="SAM" id="MobiDB-lite"/>
    </source>
</evidence>
<feature type="non-terminal residue" evidence="2">
    <location>
        <position position="155"/>
    </location>
</feature>
<comment type="caution">
    <text evidence="2">The sequence shown here is derived from an EMBL/GenBank/DDBJ whole genome shotgun (WGS) entry which is preliminary data.</text>
</comment>
<dbReference type="Proteomes" id="UP001215280">
    <property type="component" value="Unassembled WGS sequence"/>
</dbReference>
<gene>
    <name evidence="2" type="ORF">DFH07DRAFT_798376</name>
</gene>
<feature type="region of interest" description="Disordered" evidence="1">
    <location>
        <begin position="102"/>
        <end position="155"/>
    </location>
</feature>